<dbReference type="GO" id="GO:0008168">
    <property type="term" value="F:methyltransferase activity"/>
    <property type="evidence" value="ECO:0007669"/>
    <property type="project" value="UniProtKB-KW"/>
</dbReference>
<dbReference type="SUPFAM" id="SSF53335">
    <property type="entry name" value="S-adenosyl-L-methionine-dependent methyltransferases"/>
    <property type="match status" value="1"/>
</dbReference>
<dbReference type="NCBIfam" id="TIGR01444">
    <property type="entry name" value="fkbM_fam"/>
    <property type="match status" value="1"/>
</dbReference>
<evidence type="ECO:0000313" key="3">
    <source>
        <dbReference type="Proteomes" id="UP000544122"/>
    </source>
</evidence>
<dbReference type="Gene3D" id="3.40.50.150">
    <property type="entry name" value="Vaccinia Virus protein VP39"/>
    <property type="match status" value="1"/>
</dbReference>
<dbReference type="Pfam" id="PF05050">
    <property type="entry name" value="Methyltransf_21"/>
    <property type="match status" value="1"/>
</dbReference>
<dbReference type="Proteomes" id="UP000544122">
    <property type="component" value="Unassembled WGS sequence"/>
</dbReference>
<dbReference type="InterPro" id="IPR029063">
    <property type="entry name" value="SAM-dependent_MTases_sf"/>
</dbReference>
<keyword evidence="2" id="KW-0489">Methyltransferase</keyword>
<evidence type="ECO:0000313" key="2">
    <source>
        <dbReference type="EMBL" id="NOJ42673.1"/>
    </source>
</evidence>
<evidence type="ECO:0000259" key="1">
    <source>
        <dbReference type="Pfam" id="PF05050"/>
    </source>
</evidence>
<reference evidence="2 3" key="1">
    <citation type="submission" date="2020-03" db="EMBL/GenBank/DDBJ databases">
        <title>Bradyrhizobium diversity isolated from nodules of Indigofera sp.</title>
        <authorList>
            <person name="Klepa M."/>
            <person name="Helene L."/>
            <person name="Hungria M."/>
        </authorList>
    </citation>
    <scope>NUCLEOTIDE SEQUENCE [LARGE SCALE GENOMIC DNA]</scope>
    <source>
        <strain evidence="2 3">WSM 1791</strain>
    </source>
</reference>
<name>A0A7Y4LXN2_9BRAD</name>
<feature type="domain" description="Methyltransferase FkbM" evidence="1">
    <location>
        <begin position="64"/>
        <end position="197"/>
    </location>
</feature>
<gene>
    <name evidence="2" type="ORF">HCN58_24340</name>
</gene>
<organism evidence="2 3">
    <name type="scientific">Bradyrhizobium australiense</name>
    <dbReference type="NCBI Taxonomy" id="2721161"/>
    <lineage>
        <taxon>Bacteria</taxon>
        <taxon>Pseudomonadati</taxon>
        <taxon>Pseudomonadota</taxon>
        <taxon>Alphaproteobacteria</taxon>
        <taxon>Hyphomicrobiales</taxon>
        <taxon>Nitrobacteraceae</taxon>
        <taxon>Bradyrhizobium</taxon>
    </lineage>
</organism>
<dbReference type="PANTHER" id="PTHR34203">
    <property type="entry name" value="METHYLTRANSFERASE, FKBM FAMILY PROTEIN"/>
    <property type="match status" value="1"/>
</dbReference>
<comment type="caution">
    <text evidence="2">The sequence shown here is derived from an EMBL/GenBank/DDBJ whole genome shotgun (WGS) entry which is preliminary data.</text>
</comment>
<dbReference type="RefSeq" id="WP_171581915.1">
    <property type="nucleotide sequence ID" value="NZ_JAAVLX010000008.1"/>
</dbReference>
<keyword evidence="3" id="KW-1185">Reference proteome</keyword>
<dbReference type="GO" id="GO:0032259">
    <property type="term" value="P:methylation"/>
    <property type="evidence" value="ECO:0007669"/>
    <property type="project" value="UniProtKB-KW"/>
</dbReference>
<keyword evidence="2" id="KW-0808">Transferase</keyword>
<proteinExistence type="predicted"/>
<protein>
    <submittedName>
        <fullName evidence="2">FkbM family methyltransferase</fullName>
    </submittedName>
</protein>
<dbReference type="PANTHER" id="PTHR34203:SF15">
    <property type="entry name" value="SLL1173 PROTEIN"/>
    <property type="match status" value="1"/>
</dbReference>
<dbReference type="InterPro" id="IPR006342">
    <property type="entry name" value="FkbM_mtfrase"/>
</dbReference>
<dbReference type="InterPro" id="IPR052514">
    <property type="entry name" value="SAM-dependent_MTase"/>
</dbReference>
<dbReference type="EMBL" id="JAAVLX010000008">
    <property type="protein sequence ID" value="NOJ42673.1"/>
    <property type="molecule type" value="Genomic_DNA"/>
</dbReference>
<sequence length="234" mass="25878">MKRDVERTINLDGRSAILRPSDSDLFVVAQTHGHKEYDIGDRTEPLRELARSWRSEGVTPIIIDAGANVGYSSLYFAEQYPEALVIALEPHPQTFAMLERNCAQHPRIKVVQGALWLDEKGVSIRSGEDQSWSHSVTRASANAVPSFTVDGVRELMPNSKTLILKMDIEGAEREACVPSSDTLKTCPCIMVEPHDFMLPGAACMMPLIAQIANRRMDTLLLGEKLVFLDAAIST</sequence>
<accession>A0A7Y4LXN2</accession>
<dbReference type="AlphaFoldDB" id="A0A7Y4LXN2"/>